<reference evidence="6" key="3">
    <citation type="submission" date="2023-10" db="EMBL/GenBank/DDBJ databases">
        <title>Whole Genome based description of the genera Actinobaculum and Actinotignum reveals a complex phylogenetic relationship within the species included in the genus Actinotignum.</title>
        <authorList>
            <person name="Jensen C.S."/>
            <person name="Dargis R."/>
            <person name="Kemp M."/>
            <person name="Christensen J.J."/>
        </authorList>
    </citation>
    <scope>NUCLEOTIDE SEQUENCE</scope>
    <source>
        <strain evidence="6">Actinobaculum_suis_CCUG19206T</strain>
    </source>
</reference>
<evidence type="ECO:0000259" key="4">
    <source>
        <dbReference type="PROSITE" id="PS51077"/>
    </source>
</evidence>
<dbReference type="PROSITE" id="PS51078">
    <property type="entry name" value="ICLR_ED"/>
    <property type="match status" value="1"/>
</dbReference>
<dbReference type="Gene3D" id="1.10.10.10">
    <property type="entry name" value="Winged helix-like DNA-binding domain superfamily/Winged helix DNA-binding domain"/>
    <property type="match status" value="1"/>
</dbReference>
<dbReference type="InterPro" id="IPR050707">
    <property type="entry name" value="HTH_MetabolicPath_Reg"/>
</dbReference>
<dbReference type="SMART" id="SM00346">
    <property type="entry name" value="HTH_ICLR"/>
    <property type="match status" value="1"/>
</dbReference>
<protein>
    <submittedName>
        <fullName evidence="7">DNA-binding transcriptional regulator, IclR family</fullName>
    </submittedName>
    <submittedName>
        <fullName evidence="6">IclR family transcriptional regulator</fullName>
    </submittedName>
</protein>
<dbReference type="Proteomes" id="UP001273799">
    <property type="component" value="Unassembled WGS sequence"/>
</dbReference>
<evidence type="ECO:0000256" key="2">
    <source>
        <dbReference type="ARBA" id="ARBA00023125"/>
    </source>
</evidence>
<name>A0A1G6Z8D9_9ACTO</name>
<evidence type="ECO:0000259" key="5">
    <source>
        <dbReference type="PROSITE" id="PS51078"/>
    </source>
</evidence>
<proteinExistence type="predicted"/>
<dbReference type="Proteomes" id="UP000182744">
    <property type="component" value="Unassembled WGS sequence"/>
</dbReference>
<dbReference type="InterPro" id="IPR036388">
    <property type="entry name" value="WH-like_DNA-bd_sf"/>
</dbReference>
<reference evidence="8" key="1">
    <citation type="submission" date="2016-10" db="EMBL/GenBank/DDBJ databases">
        <authorList>
            <person name="Varghese N."/>
        </authorList>
    </citation>
    <scope>NUCLEOTIDE SEQUENCE [LARGE SCALE GENOMIC DNA]</scope>
    <source>
        <strain evidence="8">DSM 20639</strain>
    </source>
</reference>
<sequence>MAAEKLTAADKTLMVLIAAMQESRFIDIVTATGLSKSTVHRLLQTLLNYGFVTLTADGEYLPGPSALRMAGTAFESIDISKIALPFMEELSAATGYTIHLGALNGTEAIYIAIVNGDAPYRIPSGIGDRLALHSTSIGKSLLTGFSERALRRYLRDPGLSPKTPNTHTDAQALRTDLQAIRERGYSYDDEENVPGIRCIGAPIRSHTGQITHGLSLTSLAMENSLADLEKLAPQVIATAQKISTALGAPSAGTGIASVGTGTVTDVA</sequence>
<dbReference type="InterPro" id="IPR029016">
    <property type="entry name" value="GAF-like_dom_sf"/>
</dbReference>
<dbReference type="Pfam" id="PF09339">
    <property type="entry name" value="HTH_IclR"/>
    <property type="match status" value="1"/>
</dbReference>
<dbReference type="GO" id="GO:0045892">
    <property type="term" value="P:negative regulation of DNA-templated transcription"/>
    <property type="evidence" value="ECO:0007669"/>
    <property type="project" value="TreeGrafter"/>
</dbReference>
<gene>
    <name evidence="6" type="ORF">R6G71_07325</name>
    <name evidence="7" type="ORF">SAMN05421878_10121</name>
</gene>
<evidence type="ECO:0000313" key="8">
    <source>
        <dbReference type="Proteomes" id="UP000182744"/>
    </source>
</evidence>
<dbReference type="GO" id="GO:0003677">
    <property type="term" value="F:DNA binding"/>
    <property type="evidence" value="ECO:0007669"/>
    <property type="project" value="UniProtKB-KW"/>
</dbReference>
<reference evidence="7" key="2">
    <citation type="submission" date="2016-10" db="EMBL/GenBank/DDBJ databases">
        <authorList>
            <person name="de Groot N.N."/>
        </authorList>
    </citation>
    <scope>NUCLEOTIDE SEQUENCE [LARGE SCALE GENOMIC DNA]</scope>
    <source>
        <strain evidence="7">DSM 20639</strain>
    </source>
</reference>
<dbReference type="PANTHER" id="PTHR30136">
    <property type="entry name" value="HELIX-TURN-HELIX TRANSCRIPTIONAL REGULATOR, ICLR FAMILY"/>
    <property type="match status" value="1"/>
</dbReference>
<feature type="domain" description="HTH iclR-type" evidence="4">
    <location>
        <begin position="6"/>
        <end position="64"/>
    </location>
</feature>
<keyword evidence="2 7" id="KW-0238">DNA-binding</keyword>
<dbReference type="PANTHER" id="PTHR30136:SF35">
    <property type="entry name" value="HTH-TYPE TRANSCRIPTIONAL REGULATOR RV1719"/>
    <property type="match status" value="1"/>
</dbReference>
<dbReference type="Gene3D" id="3.30.450.40">
    <property type="match status" value="1"/>
</dbReference>
<dbReference type="SUPFAM" id="SSF46785">
    <property type="entry name" value="Winged helix' DNA-binding domain"/>
    <property type="match status" value="1"/>
</dbReference>
<feature type="domain" description="IclR-ED" evidence="5">
    <location>
        <begin position="65"/>
        <end position="248"/>
    </location>
</feature>
<dbReference type="SUPFAM" id="SSF55781">
    <property type="entry name" value="GAF domain-like"/>
    <property type="match status" value="1"/>
</dbReference>
<dbReference type="InterPro" id="IPR014757">
    <property type="entry name" value="Tscrpt_reg_IclR_C"/>
</dbReference>
<evidence type="ECO:0000256" key="3">
    <source>
        <dbReference type="ARBA" id="ARBA00023163"/>
    </source>
</evidence>
<dbReference type="EMBL" id="JAWNFU010000004">
    <property type="protein sequence ID" value="MDY5153848.1"/>
    <property type="molecule type" value="Genomic_DNA"/>
</dbReference>
<dbReference type="InterPro" id="IPR005471">
    <property type="entry name" value="Tscrpt_reg_IclR_N"/>
</dbReference>
<organism evidence="7 8">
    <name type="scientific">Actinobaculum suis</name>
    <dbReference type="NCBI Taxonomy" id="1657"/>
    <lineage>
        <taxon>Bacteria</taxon>
        <taxon>Bacillati</taxon>
        <taxon>Actinomycetota</taxon>
        <taxon>Actinomycetes</taxon>
        <taxon>Actinomycetales</taxon>
        <taxon>Actinomycetaceae</taxon>
        <taxon>Actinobaculum</taxon>
    </lineage>
</organism>
<keyword evidence="3" id="KW-0804">Transcription</keyword>
<dbReference type="GO" id="GO:0003700">
    <property type="term" value="F:DNA-binding transcription factor activity"/>
    <property type="evidence" value="ECO:0007669"/>
    <property type="project" value="TreeGrafter"/>
</dbReference>
<keyword evidence="8" id="KW-1185">Reference proteome</keyword>
<dbReference type="RefSeq" id="WP_074660556.1">
    <property type="nucleotide sequence ID" value="NZ_FNAU01000001.1"/>
</dbReference>
<dbReference type="Pfam" id="PF01614">
    <property type="entry name" value="IclR_C"/>
    <property type="match status" value="1"/>
</dbReference>
<evidence type="ECO:0000313" key="7">
    <source>
        <dbReference type="EMBL" id="SDD98939.1"/>
    </source>
</evidence>
<dbReference type="EMBL" id="FNAU01000001">
    <property type="protein sequence ID" value="SDD98939.1"/>
    <property type="molecule type" value="Genomic_DNA"/>
</dbReference>
<dbReference type="AlphaFoldDB" id="A0A1G6Z8D9"/>
<evidence type="ECO:0000256" key="1">
    <source>
        <dbReference type="ARBA" id="ARBA00023015"/>
    </source>
</evidence>
<evidence type="ECO:0000313" key="6">
    <source>
        <dbReference type="EMBL" id="MDY5153848.1"/>
    </source>
</evidence>
<dbReference type="PROSITE" id="PS51077">
    <property type="entry name" value="HTH_ICLR"/>
    <property type="match status" value="1"/>
</dbReference>
<keyword evidence="1" id="KW-0805">Transcription regulation</keyword>
<accession>A0A1G6Z8D9</accession>
<dbReference type="InterPro" id="IPR036390">
    <property type="entry name" value="WH_DNA-bd_sf"/>
</dbReference>